<gene>
    <name evidence="8" type="primary">100637510</name>
</gene>
<evidence type="ECO:0000313" key="8">
    <source>
        <dbReference type="EnsemblMetazoa" id="Aqu2.1.28952_001"/>
    </source>
</evidence>
<protein>
    <recommendedName>
        <fullName evidence="7">Enkurin domain-containing protein</fullName>
    </recommendedName>
</protein>
<keyword evidence="9" id="KW-1185">Reference proteome</keyword>
<dbReference type="EnsemblMetazoa" id="XM_003387296.3">
    <property type="protein sequence ID" value="XP_003387344.1"/>
    <property type="gene ID" value="LOC100637510"/>
</dbReference>
<dbReference type="InterPro" id="IPR052102">
    <property type="entry name" value="Enkurin_domain-protein"/>
</dbReference>
<dbReference type="PANTHER" id="PTHR21490:SF0">
    <property type="entry name" value="ENKURIN"/>
    <property type="match status" value="1"/>
</dbReference>
<dbReference type="eggNOG" id="ENOG502QT8E">
    <property type="taxonomic scope" value="Eukaryota"/>
</dbReference>
<sequence length="258" mass="30099">MSVDTKESIYKLIPPAIPPAEMRRRHKSKFSETVKLETKYLKAQNKTMGPAIVAVNKPSEFLKKHTKESRPPLRPSPGKKQYDIERKPRVPTLQEQPQLAEKSNKDFIKTNAIGNITAIPKKPKPKYTDSPRGTTYLLEESGLLPQYVHKKTYGKVPEYLETRKKEMTEAQLEYERYVRESFEKDQMIQLSDEERTAILDGLKKNWDKLHHDYQGLSVVTDTPAKKARKERIEGEMKQLEKDIEQIEKHPIIYVEKRL</sequence>
<dbReference type="AlphaFoldDB" id="A0A1X7UNG5"/>
<evidence type="ECO:0000256" key="1">
    <source>
        <dbReference type="ARBA" id="ARBA00004138"/>
    </source>
</evidence>
<dbReference type="GO" id="GO:0005879">
    <property type="term" value="C:axonemal microtubule"/>
    <property type="evidence" value="ECO:0007669"/>
    <property type="project" value="TreeGrafter"/>
</dbReference>
<dbReference type="Proteomes" id="UP000007879">
    <property type="component" value="Unassembled WGS sequence"/>
</dbReference>
<keyword evidence="4" id="KW-0206">Cytoskeleton</keyword>
<evidence type="ECO:0000256" key="5">
    <source>
        <dbReference type="ARBA" id="ARBA00023273"/>
    </source>
</evidence>
<dbReference type="STRING" id="400682.A0A1X7UNG5"/>
<dbReference type="KEGG" id="aqu:100637510"/>
<dbReference type="PANTHER" id="PTHR21490">
    <property type="entry name" value="ENKURIN-RELATED"/>
    <property type="match status" value="1"/>
</dbReference>
<evidence type="ECO:0000256" key="2">
    <source>
        <dbReference type="ARBA" id="ARBA00004245"/>
    </source>
</evidence>
<feature type="domain" description="Enkurin" evidence="7">
    <location>
        <begin position="162"/>
        <end position="254"/>
    </location>
</feature>
<dbReference type="PROSITE" id="PS51665">
    <property type="entry name" value="ENKURIN"/>
    <property type="match status" value="1"/>
</dbReference>
<reference evidence="9" key="1">
    <citation type="journal article" date="2010" name="Nature">
        <title>The Amphimedon queenslandica genome and the evolution of animal complexity.</title>
        <authorList>
            <person name="Srivastava M."/>
            <person name="Simakov O."/>
            <person name="Chapman J."/>
            <person name="Fahey B."/>
            <person name="Gauthier M.E."/>
            <person name="Mitros T."/>
            <person name="Richards G.S."/>
            <person name="Conaco C."/>
            <person name="Dacre M."/>
            <person name="Hellsten U."/>
            <person name="Larroux C."/>
            <person name="Putnam N.H."/>
            <person name="Stanke M."/>
            <person name="Adamska M."/>
            <person name="Darling A."/>
            <person name="Degnan S.M."/>
            <person name="Oakley T.H."/>
            <person name="Plachetzki D.C."/>
            <person name="Zhai Y."/>
            <person name="Adamski M."/>
            <person name="Calcino A."/>
            <person name="Cummins S.F."/>
            <person name="Goodstein D.M."/>
            <person name="Harris C."/>
            <person name="Jackson D.J."/>
            <person name="Leys S.P."/>
            <person name="Shu S."/>
            <person name="Woodcroft B.J."/>
            <person name="Vervoort M."/>
            <person name="Kosik K.S."/>
            <person name="Manning G."/>
            <person name="Degnan B.M."/>
            <person name="Rokhsar D.S."/>
        </authorList>
    </citation>
    <scope>NUCLEOTIDE SEQUENCE [LARGE SCALE GENOMIC DNA]</scope>
</reference>
<proteinExistence type="predicted"/>
<feature type="compositionally biased region" description="Basic and acidic residues" evidence="6">
    <location>
        <begin position="60"/>
        <end position="71"/>
    </location>
</feature>
<dbReference type="InParanoid" id="A0A1X7UNG5"/>
<comment type="subcellular location">
    <subcellularLocation>
        <location evidence="1">Cell projection</location>
        <location evidence="1">Cilium</location>
    </subcellularLocation>
    <subcellularLocation>
        <location evidence="2">Cytoplasm</location>
        <location evidence="2">Cytoskeleton</location>
    </subcellularLocation>
</comment>
<evidence type="ECO:0000256" key="4">
    <source>
        <dbReference type="ARBA" id="ARBA00023212"/>
    </source>
</evidence>
<reference evidence="8" key="2">
    <citation type="submission" date="2017-05" db="UniProtKB">
        <authorList>
            <consortium name="EnsemblMetazoa"/>
        </authorList>
    </citation>
    <scope>IDENTIFICATION</scope>
</reference>
<dbReference type="InterPro" id="IPR027012">
    <property type="entry name" value="Enkurin_dom"/>
</dbReference>
<dbReference type="OMA" id="HRVIYIA"/>
<feature type="region of interest" description="Disordered" evidence="6">
    <location>
        <begin position="52"/>
        <end position="105"/>
    </location>
</feature>
<keyword evidence="3" id="KW-0963">Cytoplasm</keyword>
<evidence type="ECO:0000256" key="6">
    <source>
        <dbReference type="SAM" id="MobiDB-lite"/>
    </source>
</evidence>
<name>A0A1X7UNG5_AMPQE</name>
<dbReference type="OrthoDB" id="2123594at2759"/>
<dbReference type="Pfam" id="PF13864">
    <property type="entry name" value="Enkurin"/>
    <property type="match status" value="1"/>
</dbReference>
<dbReference type="GO" id="GO:0005516">
    <property type="term" value="F:calmodulin binding"/>
    <property type="evidence" value="ECO:0007669"/>
    <property type="project" value="TreeGrafter"/>
</dbReference>
<keyword evidence="5" id="KW-0966">Cell projection</keyword>
<dbReference type="GO" id="GO:0001669">
    <property type="term" value="C:acrosomal vesicle"/>
    <property type="evidence" value="ECO:0007669"/>
    <property type="project" value="TreeGrafter"/>
</dbReference>
<evidence type="ECO:0000256" key="3">
    <source>
        <dbReference type="ARBA" id="ARBA00022490"/>
    </source>
</evidence>
<organism evidence="8">
    <name type="scientific">Amphimedon queenslandica</name>
    <name type="common">Sponge</name>
    <dbReference type="NCBI Taxonomy" id="400682"/>
    <lineage>
        <taxon>Eukaryota</taxon>
        <taxon>Metazoa</taxon>
        <taxon>Porifera</taxon>
        <taxon>Demospongiae</taxon>
        <taxon>Heteroscleromorpha</taxon>
        <taxon>Haplosclerida</taxon>
        <taxon>Niphatidae</taxon>
        <taxon>Amphimedon</taxon>
    </lineage>
</organism>
<dbReference type="EnsemblMetazoa" id="Aqu2.1.28952_001">
    <property type="protein sequence ID" value="Aqu2.1.28952_001"/>
    <property type="gene ID" value="Aqu2.1.28952"/>
</dbReference>
<evidence type="ECO:0000313" key="9">
    <source>
        <dbReference type="Proteomes" id="UP000007879"/>
    </source>
</evidence>
<accession>A0A1X7UNG5</accession>
<evidence type="ECO:0000259" key="7">
    <source>
        <dbReference type="PROSITE" id="PS51665"/>
    </source>
</evidence>